<proteinExistence type="predicted"/>
<dbReference type="InterPro" id="IPR008979">
    <property type="entry name" value="Galactose-bd-like_sf"/>
</dbReference>
<dbReference type="Gene3D" id="2.60.120.260">
    <property type="entry name" value="Galactose-binding domain-like"/>
    <property type="match status" value="2"/>
</dbReference>
<evidence type="ECO:0000256" key="1">
    <source>
        <dbReference type="SAM" id="Phobius"/>
    </source>
</evidence>
<dbReference type="PATRIC" id="fig|69014.16.peg.1683"/>
<accession>Q5JJ19</accession>
<dbReference type="RefSeq" id="WP_011250676.1">
    <property type="nucleotide sequence ID" value="NC_006624.1"/>
</dbReference>
<dbReference type="AlphaFoldDB" id="Q5JJ19"/>
<protein>
    <submittedName>
        <fullName evidence="2">Hypothetical membrane protein, conserved</fullName>
    </submittedName>
</protein>
<evidence type="ECO:0000313" key="2">
    <source>
        <dbReference type="EMBL" id="BAD85914.1"/>
    </source>
</evidence>
<feature type="transmembrane region" description="Helical" evidence="1">
    <location>
        <begin position="1190"/>
        <end position="1211"/>
    </location>
</feature>
<sequence length="1242" mass="144204">MERMRYTYLRVGFIYALVSFLSNAYYIFSPGVIGFRHDWRIPYLPGQVWDRFFEAIFTWNSISGRGVSGVPNTLLYERLFELALAVLVRFNGEVLSKIIVPIIMLVSALTMFYLGKVLRFSSKSAFFMGLFYMLTPVLYNRIIAGYHLYNFAYAISPLFFAFLHKYVYYKQRCSYILTAALVFGMSAVQVQFPPMLAFMAALYLLIFAISKRNYSSLIISLKAIAILIVLFIILNSFWILTMFMNPGSKLVINKAAPIDYHEIMNAPKLLPAFLMTGYSHVYDPFYLYTHNKLPSLVIYSLLSLSILSLIASIFAINKKEQAYLAVYSLSLLSIGLFFVSALNGPFPQLWKLLYLKIPILSVFREVYHSMFIVTFAYTLLVGMLIEELHKKLSSPRSKNLLVVILLFIILSSGYPSLNSFMHQLNVLNYGNSDIEVYNFLKNESGIYRVVYVPSLSPIRYPTINRGSVDLMIKYSPKPTFPQHVTRVFPSEGILQYYVLTSIEHPERIENIHELLGKISVKYIICRPNCTSYYPYYVPMLRYLQKVYGSTILYHRWFNTSLRCDNIKHRGQILNFNNINLVQIDNSPFINVGGTPLVFSSFDDLLSGVRYLDNNFAIILNVHLREFPLINNISNTFVFTNEPLYDLYLMDSYLSTTLFVTPNAPNNRPEKSWATDLLSWYINPSIAIAPLYGENTVLTWAPPTADLPENMPISNLIASWDFTSQDQVKAWENVTPKIQFSAIQTISWDESVQALRAELYNSTWVWKTIRSPLIPVKYDHVYRFMFKVKGQNTNVVHAYVKEYDVNKTLIKGSFLYYPFIGDGTFNWKTISFNYQPQSEDTRYIQLQIWHGHETDKPLPNIIWIDDVKVYDITNYTKPVTLDIPFKVDKTDNYKLFIRYFKNQKGGAIRVYLDGTPIYIKTKDQLNKFVWEDLGTFKLEKGKHKIVLENVRGFNAVNLFALIPEKEYNKARKEAIELLQNKTIIYLFEAESDLYRENTEIIKDFNASNGEAIKFDQKGKAWQNVEIVKNSTYRLALKGNGTFNISIGDYKYVLTVNNSTFEYTPLFYLRNGEYKLEITPTSKDALLDVVWLYSTDKNETLEELFQTNETPATVQDYTKVNPTLWKVKVNATKPFMLTFAESYDPLWEARVYKDGKLVEKVSPVPVYGVINGFWINQTGDLEIVLRYTPQDWFERGLMVSLTTFLLSVFYIFYDWRREKGDKWAKRLEKKFKKLTSKVKRKLSP</sequence>
<dbReference type="InParanoid" id="Q5JJ19"/>
<reference evidence="2 3" key="1">
    <citation type="journal article" date="2005" name="Genome Res.">
        <title>Complete genome sequence of the hyperthermophilic archaeon Thermococcus kodakaraensis KOD1 and comparison with Pyrococcus genomes.</title>
        <authorList>
            <person name="Fukui T."/>
            <person name="Atomi H."/>
            <person name="Kanai T."/>
            <person name="Matsumi R."/>
            <person name="Fujiwara S."/>
            <person name="Imanaka T."/>
        </authorList>
    </citation>
    <scope>NUCLEOTIDE SEQUENCE [LARGE SCALE GENOMIC DNA]</scope>
    <source>
        <strain evidence="3">ATCC BAA-918 / JCM 12380 / KOD1</strain>
    </source>
</reference>
<organism evidence="2 3">
    <name type="scientific">Thermococcus kodakarensis (strain ATCC BAA-918 / JCM 12380 / KOD1)</name>
    <name type="common">Pyrococcus kodakaraensis (strain KOD1)</name>
    <dbReference type="NCBI Taxonomy" id="69014"/>
    <lineage>
        <taxon>Archaea</taxon>
        <taxon>Methanobacteriati</taxon>
        <taxon>Methanobacteriota</taxon>
        <taxon>Thermococci</taxon>
        <taxon>Thermococcales</taxon>
        <taxon>Thermococcaceae</taxon>
        <taxon>Thermococcus</taxon>
    </lineage>
</organism>
<dbReference type="eggNOG" id="arCOG07351">
    <property type="taxonomic scope" value="Archaea"/>
</dbReference>
<feature type="transmembrane region" description="Helical" evidence="1">
    <location>
        <begin position="7"/>
        <end position="28"/>
    </location>
</feature>
<keyword evidence="1" id="KW-0812">Transmembrane</keyword>
<keyword evidence="1" id="KW-0472">Membrane</keyword>
<feature type="transmembrane region" description="Helical" evidence="1">
    <location>
        <begin position="296"/>
        <end position="316"/>
    </location>
</feature>
<keyword evidence="1" id="KW-1133">Transmembrane helix</keyword>
<dbReference type="HOGENOM" id="CLU_266544_0_0_2"/>
<keyword evidence="3" id="KW-1185">Reference proteome</keyword>
<dbReference type="OrthoDB" id="41895at2157"/>
<dbReference type="STRING" id="69014.TK1725"/>
<feature type="transmembrane region" description="Helical" evidence="1">
    <location>
        <begin position="94"/>
        <end position="113"/>
    </location>
</feature>
<dbReference type="GeneID" id="78448256"/>
<dbReference type="EMBL" id="AP006878">
    <property type="protein sequence ID" value="BAD85914.1"/>
    <property type="molecule type" value="Genomic_DNA"/>
</dbReference>
<dbReference type="EnsemblBacteria" id="BAD85914">
    <property type="protein sequence ID" value="BAD85914"/>
    <property type="gene ID" value="TK1725"/>
</dbReference>
<feature type="transmembrane region" description="Helical" evidence="1">
    <location>
        <begin position="195"/>
        <end position="211"/>
    </location>
</feature>
<feature type="transmembrane region" description="Helical" evidence="1">
    <location>
        <begin position="323"/>
        <end position="346"/>
    </location>
</feature>
<feature type="transmembrane region" description="Helical" evidence="1">
    <location>
        <begin position="397"/>
        <end position="417"/>
    </location>
</feature>
<evidence type="ECO:0000313" key="3">
    <source>
        <dbReference type="Proteomes" id="UP000000536"/>
    </source>
</evidence>
<dbReference type="Proteomes" id="UP000000536">
    <property type="component" value="Chromosome"/>
</dbReference>
<dbReference type="SUPFAM" id="SSF49785">
    <property type="entry name" value="Galactose-binding domain-like"/>
    <property type="match status" value="1"/>
</dbReference>
<feature type="transmembrane region" description="Helical" evidence="1">
    <location>
        <begin position="223"/>
        <end position="244"/>
    </location>
</feature>
<dbReference type="KEGG" id="tko:TK1725"/>
<name>Q5JJ19_THEKO</name>
<feature type="transmembrane region" description="Helical" evidence="1">
    <location>
        <begin position="366"/>
        <end position="385"/>
    </location>
</feature>
<feature type="transmembrane region" description="Helical" evidence="1">
    <location>
        <begin position="148"/>
        <end position="166"/>
    </location>
</feature>
<gene>
    <name evidence="2" type="ordered locus">TK1725</name>
</gene>